<dbReference type="PROSITE" id="PS51349">
    <property type="entry name" value="FMN_HYDROXY_ACID_DH_2"/>
    <property type="match status" value="1"/>
</dbReference>
<dbReference type="GO" id="GO:0003973">
    <property type="term" value="F:(S)-2-hydroxy-acid oxidase activity"/>
    <property type="evidence" value="ECO:0007669"/>
    <property type="project" value="UniProtKB-EC"/>
</dbReference>
<dbReference type="InterPro" id="IPR037396">
    <property type="entry name" value="FMN_HAD"/>
</dbReference>
<name>B7PIA0_IXOSC</name>
<evidence type="ECO:0000256" key="1">
    <source>
        <dbReference type="ARBA" id="ARBA00001917"/>
    </source>
</evidence>
<dbReference type="SUPFAM" id="SSF51395">
    <property type="entry name" value="FMN-linked oxidoreductases"/>
    <property type="match status" value="1"/>
</dbReference>
<dbReference type="VEuPathDB" id="VectorBase:ISCI004646"/>
<dbReference type="HOGENOM" id="CLU_154824_0_0_1"/>
<dbReference type="VEuPathDB" id="VectorBase:ISCW004646"/>
<reference evidence="5" key="2">
    <citation type="submission" date="2020-05" db="UniProtKB">
        <authorList>
            <consortium name="EnsemblMetazoa"/>
        </authorList>
    </citation>
    <scope>IDENTIFICATION</scope>
    <source>
        <strain evidence="5">wikel</strain>
    </source>
</reference>
<accession>B7PIA0</accession>
<dbReference type="EMBL" id="ABJB010433773">
    <property type="status" value="NOT_ANNOTATED_CDS"/>
    <property type="molecule type" value="Genomic_DNA"/>
</dbReference>
<keyword evidence="6" id="KW-1185">Reference proteome</keyword>
<dbReference type="Gene3D" id="3.20.20.70">
    <property type="entry name" value="Aldolase class I"/>
    <property type="match status" value="1"/>
</dbReference>
<protein>
    <submittedName>
        <fullName evidence="4 5">Glycolate oxidase, putative</fullName>
        <ecNumber evidence="4">1.1.3.15</ecNumber>
    </submittedName>
</protein>
<dbReference type="Pfam" id="PF01070">
    <property type="entry name" value="FMN_dh"/>
    <property type="match status" value="1"/>
</dbReference>
<dbReference type="PANTHER" id="PTHR10578:SF146">
    <property type="entry name" value="OXIDASE, PUTATIVE-RELATED"/>
    <property type="match status" value="1"/>
</dbReference>
<evidence type="ECO:0000313" key="4">
    <source>
        <dbReference type="EMBL" id="EEC06322.1"/>
    </source>
</evidence>
<keyword evidence="2 4" id="KW-0560">Oxidoreductase</keyword>
<dbReference type="AlphaFoldDB" id="B7PIA0"/>
<organism>
    <name type="scientific">Ixodes scapularis</name>
    <name type="common">Black-legged tick</name>
    <name type="synonym">Deer tick</name>
    <dbReference type="NCBI Taxonomy" id="6945"/>
    <lineage>
        <taxon>Eukaryota</taxon>
        <taxon>Metazoa</taxon>
        <taxon>Ecdysozoa</taxon>
        <taxon>Arthropoda</taxon>
        <taxon>Chelicerata</taxon>
        <taxon>Arachnida</taxon>
        <taxon>Acari</taxon>
        <taxon>Parasitiformes</taxon>
        <taxon>Ixodida</taxon>
        <taxon>Ixodoidea</taxon>
        <taxon>Ixodidae</taxon>
        <taxon>Ixodinae</taxon>
        <taxon>Ixodes</taxon>
    </lineage>
</organism>
<dbReference type="Proteomes" id="UP000001555">
    <property type="component" value="Unassembled WGS sequence"/>
</dbReference>
<dbReference type="PANTHER" id="PTHR10578">
    <property type="entry name" value="S -2-HYDROXY-ACID OXIDASE-RELATED"/>
    <property type="match status" value="1"/>
</dbReference>
<evidence type="ECO:0000259" key="3">
    <source>
        <dbReference type="PROSITE" id="PS51349"/>
    </source>
</evidence>
<evidence type="ECO:0000313" key="5">
    <source>
        <dbReference type="EnsemblMetazoa" id="ISCW004646-PA"/>
    </source>
</evidence>
<evidence type="ECO:0000313" key="6">
    <source>
        <dbReference type="Proteomes" id="UP000001555"/>
    </source>
</evidence>
<dbReference type="FunFam" id="3.20.20.70:FF:000491">
    <property type="match status" value="1"/>
</dbReference>
<reference evidence="4 6" key="1">
    <citation type="submission" date="2008-03" db="EMBL/GenBank/DDBJ databases">
        <title>Annotation of Ixodes scapularis.</title>
        <authorList>
            <consortium name="Ixodes scapularis Genome Project Consortium"/>
            <person name="Caler E."/>
            <person name="Hannick L.I."/>
            <person name="Bidwell S."/>
            <person name="Joardar V."/>
            <person name="Thiagarajan M."/>
            <person name="Amedeo P."/>
            <person name="Galinsky K.J."/>
            <person name="Schobel S."/>
            <person name="Inman J."/>
            <person name="Hostetler J."/>
            <person name="Miller J."/>
            <person name="Hammond M."/>
            <person name="Megy K."/>
            <person name="Lawson D."/>
            <person name="Kodira C."/>
            <person name="Sutton G."/>
            <person name="Meyer J."/>
            <person name="Hill C.A."/>
            <person name="Birren B."/>
            <person name="Nene V."/>
            <person name="Collins F."/>
            <person name="Alarcon-Chaidez F."/>
            <person name="Wikel S."/>
            <person name="Strausberg R."/>
        </authorList>
    </citation>
    <scope>NUCLEOTIDE SEQUENCE [LARGE SCALE GENOMIC DNA]</scope>
    <source>
        <strain evidence="6">Wikel</strain>
        <strain evidence="4">Wikel colony</strain>
    </source>
</reference>
<comment type="cofactor">
    <cofactor evidence="1">
        <name>FMN</name>
        <dbReference type="ChEBI" id="CHEBI:58210"/>
    </cofactor>
</comment>
<dbReference type="STRING" id="6945.B7PIA0"/>
<proteinExistence type="predicted"/>
<dbReference type="EnsemblMetazoa" id="ISCW004646-RA">
    <property type="protein sequence ID" value="ISCW004646-PA"/>
    <property type="gene ID" value="ISCW004646"/>
</dbReference>
<evidence type="ECO:0000256" key="2">
    <source>
        <dbReference type="ARBA" id="ARBA00023002"/>
    </source>
</evidence>
<dbReference type="PaxDb" id="6945-B7PIA0"/>
<feature type="domain" description="FMN hydroxy acid dehydrogenase" evidence="3">
    <location>
        <begin position="1"/>
        <end position="137"/>
    </location>
</feature>
<dbReference type="EMBL" id="DS717899">
    <property type="protein sequence ID" value="EEC06322.1"/>
    <property type="molecule type" value="Genomic_DNA"/>
</dbReference>
<dbReference type="InterPro" id="IPR000262">
    <property type="entry name" value="FMN-dep_DH"/>
</dbReference>
<dbReference type="InterPro" id="IPR013785">
    <property type="entry name" value="Aldolase_TIM"/>
</dbReference>
<dbReference type="EC" id="1.1.3.15" evidence="4"/>
<gene>
    <name evidence="4" type="ORF">IscW_ISCW004646</name>
</gene>
<sequence length="137" mass="14955">MSMPVAISATALSKMARQDGEIAFVRAAQAADTLMVLSTFSSNSLEDVQRAAPEGLRWFQLHVFRDREFTRNLVERAERAGYRALVLTVGMLVCSQRATGTNPTFCVPDNISNFDAELLSVFVRISCINCSCSEGAG</sequence>
<dbReference type="InParanoid" id="B7PIA0"/>